<evidence type="ECO:0000256" key="1">
    <source>
        <dbReference type="SAM" id="Phobius"/>
    </source>
</evidence>
<comment type="caution">
    <text evidence="2">The sequence shown here is derived from an EMBL/GenBank/DDBJ whole genome shotgun (WGS) entry which is preliminary data.</text>
</comment>
<evidence type="ECO:0000313" key="2">
    <source>
        <dbReference type="EMBL" id="KAF1023604.1"/>
    </source>
</evidence>
<keyword evidence="1" id="KW-0812">Transmembrane</keyword>
<keyword evidence="1" id="KW-1133">Transmembrane helix</keyword>
<accession>A0A833UTM7</accession>
<proteinExistence type="predicted"/>
<feature type="transmembrane region" description="Helical" evidence="1">
    <location>
        <begin position="45"/>
        <end position="68"/>
    </location>
</feature>
<reference evidence="3" key="1">
    <citation type="journal article" date="2020" name="MBio">
        <title>Horizontal gene transfer to a defensive symbiont with a reduced genome amongst a multipartite beetle microbiome.</title>
        <authorList>
            <person name="Waterworth S.C."/>
            <person name="Florez L.V."/>
            <person name="Rees E.R."/>
            <person name="Hertweck C."/>
            <person name="Kaltenpoth M."/>
            <person name="Kwan J.C."/>
        </authorList>
    </citation>
    <scope>NUCLEOTIDE SEQUENCE [LARGE SCALE GENOMIC DNA]</scope>
</reference>
<keyword evidence="1" id="KW-0472">Membrane</keyword>
<gene>
    <name evidence="2" type="ORF">GAK29_02878</name>
</gene>
<dbReference type="AlphaFoldDB" id="A0A833UTM7"/>
<name>A0A833UTM7_ACIBZ</name>
<protein>
    <submittedName>
        <fullName evidence="2">Uncharacterized protein</fullName>
    </submittedName>
</protein>
<dbReference type="EMBL" id="WNDP01000075">
    <property type="protein sequence ID" value="KAF1023604.1"/>
    <property type="molecule type" value="Genomic_DNA"/>
</dbReference>
<sequence length="96" mass="11148">MHFLQKVRAENFPEKIIWGWKDTFAVFILPLILVNGLILEKIFGISIAVSLGDTILRGVLFILVCYLYKDMLFTHWKKYQQAFWRSSILVVVGAIC</sequence>
<feature type="transmembrane region" description="Helical" evidence="1">
    <location>
        <begin position="20"/>
        <end position="39"/>
    </location>
</feature>
<evidence type="ECO:0000313" key="3">
    <source>
        <dbReference type="Proteomes" id="UP000490535"/>
    </source>
</evidence>
<organism evidence="2 3">
    <name type="scientific">Acinetobacter bereziniae</name>
    <name type="common">Acinetobacter genomosp. 10</name>
    <dbReference type="NCBI Taxonomy" id="106648"/>
    <lineage>
        <taxon>Bacteria</taxon>
        <taxon>Pseudomonadati</taxon>
        <taxon>Pseudomonadota</taxon>
        <taxon>Gammaproteobacteria</taxon>
        <taxon>Moraxellales</taxon>
        <taxon>Moraxellaceae</taxon>
        <taxon>Acinetobacter</taxon>
    </lineage>
</organism>
<dbReference type="Proteomes" id="UP000490535">
    <property type="component" value="Unassembled WGS sequence"/>
</dbReference>